<keyword evidence="2" id="KW-1185">Reference proteome</keyword>
<dbReference type="OrthoDB" id="6371032at2"/>
<dbReference type="KEGG" id="ome:OLMES_2945"/>
<evidence type="ECO:0000313" key="1">
    <source>
        <dbReference type="EMBL" id="ARU56989.1"/>
    </source>
</evidence>
<evidence type="ECO:0000313" key="2">
    <source>
        <dbReference type="Proteomes" id="UP000196027"/>
    </source>
</evidence>
<dbReference type="GO" id="GO:0003677">
    <property type="term" value="F:DNA binding"/>
    <property type="evidence" value="ECO:0007669"/>
    <property type="project" value="InterPro"/>
</dbReference>
<dbReference type="EMBL" id="CP021425">
    <property type="protein sequence ID" value="ARU56989.1"/>
    <property type="molecule type" value="Genomic_DNA"/>
</dbReference>
<name>A0A1Y0I9Z7_9GAMM</name>
<dbReference type="InterPro" id="IPR010982">
    <property type="entry name" value="Lambda_DNA-bd_dom_sf"/>
</dbReference>
<protein>
    <recommendedName>
        <fullName evidence="3">HTH cro/C1-type domain-containing protein</fullName>
    </recommendedName>
</protein>
<accession>A0A1Y0I9Z7</accession>
<dbReference type="RefSeq" id="WP_087461934.1">
    <property type="nucleotide sequence ID" value="NZ_CP021425.1"/>
</dbReference>
<dbReference type="InterPro" id="IPR001387">
    <property type="entry name" value="Cro/C1-type_HTH"/>
</dbReference>
<dbReference type="Gene3D" id="1.10.260.40">
    <property type="entry name" value="lambda repressor-like DNA-binding domains"/>
    <property type="match status" value="1"/>
</dbReference>
<dbReference type="Proteomes" id="UP000196027">
    <property type="component" value="Chromosome"/>
</dbReference>
<proteinExistence type="predicted"/>
<dbReference type="SUPFAM" id="SSF47413">
    <property type="entry name" value="lambda repressor-like DNA-binding domains"/>
    <property type="match status" value="1"/>
</dbReference>
<evidence type="ECO:0008006" key="3">
    <source>
        <dbReference type="Google" id="ProtNLM"/>
    </source>
</evidence>
<gene>
    <name evidence="1" type="ORF">OLMES_2945</name>
</gene>
<dbReference type="CDD" id="cd00093">
    <property type="entry name" value="HTH_XRE"/>
    <property type="match status" value="1"/>
</dbReference>
<reference evidence="1 2" key="1">
    <citation type="submission" date="2017-05" db="EMBL/GenBank/DDBJ databases">
        <title>Genomic insights into alkan degradation activity of Oleiphilus messinensis.</title>
        <authorList>
            <person name="Kozyavkin S.A."/>
            <person name="Slesarev A.I."/>
            <person name="Golyshin P.N."/>
            <person name="Korzhenkov A."/>
            <person name="Golyshina O.N."/>
            <person name="Toshchakov S.V."/>
        </authorList>
    </citation>
    <scope>NUCLEOTIDE SEQUENCE [LARGE SCALE GENOMIC DNA]</scope>
    <source>
        <strain evidence="1 2">ME102</strain>
    </source>
</reference>
<sequence>MKYLTQFSEKLCLFRQQNNLSIEEVARLCNVNDDIVESWERPDNKTFPSLENLLDLCFKANARLEHLIDCDAGALDQQLELPGLRFIEEGDISQSVDVLLQEVEKVIPDKDEVELLKRFRRSDAESRKLIIQLMG</sequence>
<dbReference type="AlphaFoldDB" id="A0A1Y0I9Z7"/>
<organism evidence="1 2">
    <name type="scientific">Oleiphilus messinensis</name>
    <dbReference type="NCBI Taxonomy" id="141451"/>
    <lineage>
        <taxon>Bacteria</taxon>
        <taxon>Pseudomonadati</taxon>
        <taxon>Pseudomonadota</taxon>
        <taxon>Gammaproteobacteria</taxon>
        <taxon>Oceanospirillales</taxon>
        <taxon>Oleiphilaceae</taxon>
        <taxon>Oleiphilus</taxon>
    </lineage>
</organism>